<dbReference type="OrthoDB" id="5242510at2"/>
<name>A0A0K8P4E9_PISS1</name>
<gene>
    <name evidence="1" type="ORF">ISF6_2885</name>
</gene>
<reference evidence="1 2" key="2">
    <citation type="journal article" date="2016" name="Science">
        <title>A bacterium that degrades and assimilates poly(ethylene terephthalate).</title>
        <authorList>
            <person name="Yoshida S."/>
            <person name="Hiraga K."/>
            <person name="Takehana T."/>
            <person name="Taniguchi I."/>
            <person name="Yamaji H."/>
            <person name="Maeda Y."/>
            <person name="Toyohara K."/>
            <person name="Miyamoto K."/>
            <person name="Kimura Y."/>
            <person name="Oda K."/>
        </authorList>
    </citation>
    <scope>NUCLEOTIDE SEQUENCE [LARGE SCALE GENOMIC DNA]</scope>
    <source>
        <strain evidence="2">NBRC 110686 / TISTR 2288 / 201-F6</strain>
    </source>
</reference>
<evidence type="ECO:0000313" key="1">
    <source>
        <dbReference type="EMBL" id="GAP37030.1"/>
    </source>
</evidence>
<dbReference type="Pfam" id="PF11927">
    <property type="entry name" value="HODM_asu-like"/>
    <property type="match status" value="1"/>
</dbReference>
<dbReference type="AlphaFoldDB" id="A0A0K8P4E9"/>
<evidence type="ECO:0000313" key="2">
    <source>
        <dbReference type="Proteomes" id="UP000037660"/>
    </source>
</evidence>
<sequence length="326" mass="33921">MPFDPSAIDAPFRMQPGLRRLAEPGVGVTPSPRDGPVLQAKLAVLSGSAAQALCAVPGAAVRPALEALMRHAAACRPQAWHWAGPAAPDAPRGGRATAVALGWGLDDPFGEASVRAVPGGQEAPHPAAGACLAALAPAQRLAGLLSLAFVEDYAVLDARDTTLPWLAVCLPSHWAPEDKLGRPFAEVHAPVADNRLLVGAAGALARLVAGPQRWERFVWTLTPHGALDGHPRRSPAPAWPAAATGAELLALAWLRTEHQSFLPVPAAGLAVFAIEVECRPLAPWLAGDGASGRGRLRDALASMSPAVLGYRQLDTVQPRLLAAWPA</sequence>
<dbReference type="RefSeq" id="WP_054020986.1">
    <property type="nucleotide sequence ID" value="NZ_BBYR01000041.1"/>
</dbReference>
<dbReference type="EMBL" id="BBYR01000041">
    <property type="protein sequence ID" value="GAP37030.1"/>
    <property type="molecule type" value="Genomic_DNA"/>
</dbReference>
<keyword evidence="2" id="KW-1185">Reference proteome</keyword>
<dbReference type="InterPro" id="IPR021848">
    <property type="entry name" value="HODM_asu-like"/>
</dbReference>
<dbReference type="Proteomes" id="UP000037660">
    <property type="component" value="Unassembled WGS sequence"/>
</dbReference>
<organism evidence="1 2">
    <name type="scientific">Piscinibacter sakaiensis</name>
    <name type="common">Ideonella sakaiensis</name>
    <dbReference type="NCBI Taxonomy" id="1547922"/>
    <lineage>
        <taxon>Bacteria</taxon>
        <taxon>Pseudomonadati</taxon>
        <taxon>Pseudomonadota</taxon>
        <taxon>Betaproteobacteria</taxon>
        <taxon>Burkholderiales</taxon>
        <taxon>Sphaerotilaceae</taxon>
        <taxon>Piscinibacter</taxon>
    </lineage>
</organism>
<dbReference type="STRING" id="1547922.ISF6_2885"/>
<proteinExistence type="predicted"/>
<accession>A0A0K8P4E9</accession>
<reference evidence="2" key="1">
    <citation type="submission" date="2015-07" db="EMBL/GenBank/DDBJ databases">
        <title>Discovery of a poly(ethylene terephthalate assimilation.</title>
        <authorList>
            <person name="Yoshida S."/>
            <person name="Hiraga K."/>
            <person name="Takehana T."/>
            <person name="Taniguchi I."/>
            <person name="Yamaji H."/>
            <person name="Maeda Y."/>
            <person name="Toyohara K."/>
            <person name="Miyamoto K."/>
            <person name="Kimura Y."/>
            <person name="Oda K."/>
        </authorList>
    </citation>
    <scope>NUCLEOTIDE SEQUENCE [LARGE SCALE GENOMIC DNA]</scope>
    <source>
        <strain evidence="2">NBRC 110686 / TISTR 2288 / 201-F6</strain>
    </source>
</reference>
<comment type="caution">
    <text evidence="1">The sequence shown here is derived from an EMBL/GenBank/DDBJ whole genome shotgun (WGS) entry which is preliminary data.</text>
</comment>
<protein>
    <submittedName>
        <fullName evidence="1">Mlr7324 protein</fullName>
    </submittedName>
</protein>